<dbReference type="InterPro" id="IPR051609">
    <property type="entry name" value="NmrA/Isoflavone_reductase-like"/>
</dbReference>
<dbReference type="Gene3D" id="3.90.25.10">
    <property type="entry name" value="UDP-galactose 4-epimerase, domain 1"/>
    <property type="match status" value="1"/>
</dbReference>
<gene>
    <name evidence="4" type="ORF">BABINDRAFT_160113</name>
</gene>
<organism evidence="4 5">
    <name type="scientific">Babjeviella inositovora NRRL Y-12698</name>
    <dbReference type="NCBI Taxonomy" id="984486"/>
    <lineage>
        <taxon>Eukaryota</taxon>
        <taxon>Fungi</taxon>
        <taxon>Dikarya</taxon>
        <taxon>Ascomycota</taxon>
        <taxon>Saccharomycotina</taxon>
        <taxon>Pichiomycetes</taxon>
        <taxon>Serinales incertae sedis</taxon>
        <taxon>Babjeviella</taxon>
    </lineage>
</organism>
<evidence type="ECO:0000259" key="3">
    <source>
        <dbReference type="Pfam" id="PF05368"/>
    </source>
</evidence>
<dbReference type="STRING" id="984486.A0A1E3QXU3"/>
<dbReference type="PANTHER" id="PTHR47706:SF9">
    <property type="entry name" value="NMRA-LIKE DOMAIN-CONTAINING PROTEIN-RELATED"/>
    <property type="match status" value="1"/>
</dbReference>
<dbReference type="InterPro" id="IPR036291">
    <property type="entry name" value="NAD(P)-bd_dom_sf"/>
</dbReference>
<sequence>MSPSYKPIVAIFGSNGTLGKPILDSLTSSEFSSRFQLPIRVITRSKEGKQDSAAIKYYEASVDDTSSFKDVLDGTSVFVSLVGHAVDGKAILSIIKAAPSLKVYIPSQFGSDLDNTGYLPIPAFTGKTAHSVAAREQNPGLKVVDIYNSFFIAPGAWLYEIVGHVGIDPESKTATIRGDPAFKFNVSSFPDIANTVAVVASTPPATLKDTIKVYSDSVTQEDVISKWEQSHDVKLERKYVSAEDTLAEAKAKLADGFNFKDFFFYLQTFLSQGEGKGLAYHADNDRELLNPDESLWKWTKF</sequence>
<dbReference type="EMBL" id="KV454427">
    <property type="protein sequence ID" value="ODQ81882.1"/>
    <property type="molecule type" value="Genomic_DNA"/>
</dbReference>
<evidence type="ECO:0000313" key="5">
    <source>
        <dbReference type="Proteomes" id="UP000094336"/>
    </source>
</evidence>
<keyword evidence="1" id="KW-0521">NADP</keyword>
<evidence type="ECO:0000256" key="2">
    <source>
        <dbReference type="ARBA" id="ARBA00023002"/>
    </source>
</evidence>
<feature type="domain" description="NmrA-like" evidence="3">
    <location>
        <begin position="8"/>
        <end position="248"/>
    </location>
</feature>
<dbReference type="OrthoDB" id="9974981at2759"/>
<dbReference type="PANTHER" id="PTHR47706">
    <property type="entry name" value="NMRA-LIKE FAMILY PROTEIN"/>
    <property type="match status" value="1"/>
</dbReference>
<dbReference type="SUPFAM" id="SSF51735">
    <property type="entry name" value="NAD(P)-binding Rossmann-fold domains"/>
    <property type="match status" value="1"/>
</dbReference>
<dbReference type="RefSeq" id="XP_018987210.1">
    <property type="nucleotide sequence ID" value="XM_019128064.1"/>
</dbReference>
<dbReference type="InterPro" id="IPR008030">
    <property type="entry name" value="NmrA-like"/>
</dbReference>
<dbReference type="GO" id="GO:0016491">
    <property type="term" value="F:oxidoreductase activity"/>
    <property type="evidence" value="ECO:0007669"/>
    <property type="project" value="UniProtKB-KW"/>
</dbReference>
<dbReference type="Gene3D" id="3.40.50.720">
    <property type="entry name" value="NAD(P)-binding Rossmann-like Domain"/>
    <property type="match status" value="1"/>
</dbReference>
<dbReference type="Pfam" id="PF05368">
    <property type="entry name" value="NmrA"/>
    <property type="match status" value="1"/>
</dbReference>
<evidence type="ECO:0000313" key="4">
    <source>
        <dbReference type="EMBL" id="ODQ81882.1"/>
    </source>
</evidence>
<protein>
    <recommendedName>
        <fullName evidence="3">NmrA-like domain-containing protein</fullName>
    </recommendedName>
</protein>
<keyword evidence="5" id="KW-1185">Reference proteome</keyword>
<dbReference type="AlphaFoldDB" id="A0A1E3QXU3"/>
<evidence type="ECO:0000256" key="1">
    <source>
        <dbReference type="ARBA" id="ARBA00022857"/>
    </source>
</evidence>
<dbReference type="Proteomes" id="UP000094336">
    <property type="component" value="Unassembled WGS sequence"/>
</dbReference>
<name>A0A1E3QXU3_9ASCO</name>
<keyword evidence="2" id="KW-0560">Oxidoreductase</keyword>
<accession>A0A1E3QXU3</accession>
<reference evidence="5" key="1">
    <citation type="submission" date="2016-05" db="EMBL/GenBank/DDBJ databases">
        <title>Comparative genomics of biotechnologically important yeasts.</title>
        <authorList>
            <consortium name="DOE Joint Genome Institute"/>
            <person name="Riley R."/>
            <person name="Haridas S."/>
            <person name="Wolfe K.H."/>
            <person name="Lopes M.R."/>
            <person name="Hittinger C.T."/>
            <person name="Goker M."/>
            <person name="Salamov A."/>
            <person name="Wisecaver J."/>
            <person name="Long T.M."/>
            <person name="Aerts A.L."/>
            <person name="Barry K."/>
            <person name="Choi C."/>
            <person name="Clum A."/>
            <person name="Coughlan A.Y."/>
            <person name="Deshpande S."/>
            <person name="Douglass A.P."/>
            <person name="Hanson S.J."/>
            <person name="Klenk H.-P."/>
            <person name="Labutti K."/>
            <person name="Lapidus A."/>
            <person name="Lindquist E."/>
            <person name="Lipzen A."/>
            <person name="Meier-Kolthoff J.P."/>
            <person name="Ohm R.A."/>
            <person name="Otillar R.P."/>
            <person name="Pangilinan J."/>
            <person name="Peng Y."/>
            <person name="Rokas A."/>
            <person name="Rosa C.A."/>
            <person name="Scheuner C."/>
            <person name="Sibirny A.A."/>
            <person name="Slot J.C."/>
            <person name="Stielow J.B."/>
            <person name="Sun H."/>
            <person name="Kurtzman C.P."/>
            <person name="Blackwell M."/>
            <person name="Grigoriev I.V."/>
            <person name="Jeffries T.W."/>
        </authorList>
    </citation>
    <scope>NUCLEOTIDE SEQUENCE [LARGE SCALE GENOMIC DNA]</scope>
    <source>
        <strain evidence="5">NRRL Y-12698</strain>
    </source>
</reference>
<dbReference type="GeneID" id="30145917"/>
<proteinExistence type="predicted"/>